<comment type="caution">
    <text evidence="1">The sequence shown here is derived from an EMBL/GenBank/DDBJ whole genome shotgun (WGS) entry which is preliminary data.</text>
</comment>
<name>A0ABU6DUI3_9GAMM</name>
<evidence type="ECO:0000313" key="2">
    <source>
        <dbReference type="Proteomes" id="UP001339883"/>
    </source>
</evidence>
<proteinExistence type="predicted"/>
<keyword evidence="2" id="KW-1185">Reference proteome</keyword>
<organism evidence="1 2">
    <name type="scientific">Acinetobacter pollinis</name>
    <dbReference type="NCBI Taxonomy" id="2605270"/>
    <lineage>
        <taxon>Bacteria</taxon>
        <taxon>Pseudomonadati</taxon>
        <taxon>Pseudomonadota</taxon>
        <taxon>Gammaproteobacteria</taxon>
        <taxon>Moraxellales</taxon>
        <taxon>Moraxellaceae</taxon>
        <taxon>Acinetobacter</taxon>
    </lineage>
</organism>
<accession>A0ABU6DUI3</accession>
<protein>
    <submittedName>
        <fullName evidence="1">Uncharacterized protein</fullName>
    </submittedName>
</protein>
<dbReference type="RefSeq" id="WP_325775886.1">
    <property type="nucleotide sequence ID" value="NZ_VTDN01000008.1"/>
</dbReference>
<dbReference type="Proteomes" id="UP001339883">
    <property type="component" value="Unassembled WGS sequence"/>
</dbReference>
<reference evidence="1 2" key="1">
    <citation type="submission" date="2019-08" db="EMBL/GenBank/DDBJ databases">
        <title>Five species of Acinetobacter isolated from floral nectar and animal pollinators.</title>
        <authorList>
            <person name="Hendry T.A."/>
        </authorList>
    </citation>
    <scope>NUCLEOTIDE SEQUENCE [LARGE SCALE GENOMIC DNA]</scope>
    <source>
        <strain evidence="1 2">MD18.27</strain>
    </source>
</reference>
<evidence type="ECO:0000313" key="1">
    <source>
        <dbReference type="EMBL" id="MEB5477521.1"/>
    </source>
</evidence>
<dbReference type="EMBL" id="VTDN01000008">
    <property type="protein sequence ID" value="MEB5477521.1"/>
    <property type="molecule type" value="Genomic_DNA"/>
</dbReference>
<sequence length="73" mass="8003">MRQGVALTAEQISQLTSDIVWLVERPVQLADGKVIQVLVPQVYVRSRAGKLKGDGTLISANRVLINSENEINC</sequence>
<gene>
    <name evidence="1" type="ORF">I2F25_10755</name>
</gene>